<evidence type="ECO:0000256" key="1">
    <source>
        <dbReference type="ARBA" id="ARBA00004370"/>
    </source>
</evidence>
<evidence type="ECO:0000313" key="8">
    <source>
        <dbReference type="EMBL" id="UZE94644.1"/>
    </source>
</evidence>
<gene>
    <name evidence="8" type="ORF">NKI27_11155</name>
</gene>
<dbReference type="NCBIfam" id="TIGR00229">
    <property type="entry name" value="sensory_box"/>
    <property type="match status" value="1"/>
</dbReference>
<dbReference type="CDD" id="cd00130">
    <property type="entry name" value="PAS"/>
    <property type="match status" value="1"/>
</dbReference>
<dbReference type="PROSITE" id="PS50112">
    <property type="entry name" value="PAS"/>
    <property type="match status" value="1"/>
</dbReference>
<keyword evidence="9" id="KW-1185">Reference proteome</keyword>
<dbReference type="Pfam" id="PF00015">
    <property type="entry name" value="MCPsignal"/>
    <property type="match status" value="1"/>
</dbReference>
<dbReference type="RefSeq" id="WP_265046137.1">
    <property type="nucleotide sequence ID" value="NZ_CP100390.1"/>
</dbReference>
<proteinExistence type="inferred from homology"/>
<dbReference type="InterPro" id="IPR035965">
    <property type="entry name" value="PAS-like_dom_sf"/>
</dbReference>
<feature type="transmembrane region" description="Helical" evidence="5">
    <location>
        <begin position="147"/>
        <end position="169"/>
    </location>
</feature>
<protein>
    <submittedName>
        <fullName evidence="8">Methyl-accepting chemotaxis protein</fullName>
    </submittedName>
</protein>
<dbReference type="Proteomes" id="UP001163739">
    <property type="component" value="Chromosome"/>
</dbReference>
<evidence type="ECO:0000313" key="9">
    <source>
        <dbReference type="Proteomes" id="UP001163739"/>
    </source>
</evidence>
<dbReference type="Gene3D" id="1.10.287.950">
    <property type="entry name" value="Methyl-accepting chemotaxis protein"/>
    <property type="match status" value="1"/>
</dbReference>
<dbReference type="PROSITE" id="PS50111">
    <property type="entry name" value="CHEMOTAXIS_TRANSDUC_2"/>
    <property type="match status" value="1"/>
</dbReference>
<feature type="transmembrane region" description="Helical" evidence="5">
    <location>
        <begin position="175"/>
        <end position="195"/>
    </location>
</feature>
<dbReference type="EMBL" id="CP100390">
    <property type="protein sequence ID" value="UZE94644.1"/>
    <property type="molecule type" value="Genomic_DNA"/>
</dbReference>
<keyword evidence="2 4" id="KW-0807">Transducer</keyword>
<evidence type="ECO:0000259" key="7">
    <source>
        <dbReference type="PROSITE" id="PS50112"/>
    </source>
</evidence>
<name>A0ABY6MXT3_9ALTE</name>
<dbReference type="Pfam" id="PF08447">
    <property type="entry name" value="PAS_3"/>
    <property type="match status" value="1"/>
</dbReference>
<evidence type="ECO:0000256" key="4">
    <source>
        <dbReference type="PROSITE-ProRule" id="PRU00284"/>
    </source>
</evidence>
<sequence length="521" mass="58434">MRKNLPITNEERCFPPKATLVTRTNAEGEIAFCNDAFIEISGYSTEELTHTPHNIVRHPDVPSRMFEEQWKTLKSGNTWMGVIKNRSKAGQFYWTDTYIEPITNKGKIIGFESVSVAASDQQKLRAEIIYSRIKDNRKSITPKHYKLPPALMGLISYALLACMTGLLVKTAPIEWALPIIVLSTVIIGLLFSTYLTKESKYIRNIANNIYSSKITQYMYTGKVSHTSNIHTALKTLERQRDIMKYRFEQSITDIAAKADETLNPLKHAIELSAEQTNQYTNLADQVQRFIAHSERVLVGAQSHLTGTENMLLQVSESTDCSEQSIKKTRKLDENSIKSSALADKLIDDCTQIATILSEIKGIAEQTNLLALNASIEAARAGDAGRGFSVVADEVRTLATKTQQSTEAIESILGTLDQDTHDTKELLNNTRNEVNDTTVILDTLNAHLQDITQLLDQFNTEIINHSETLTKQHQLTSDLADNLTLISTNGSMLSKQITDTSDNVNLLYSDYKIYFSQLDHHQ</sequence>
<comment type="similarity">
    <text evidence="3">Belongs to the methyl-accepting chemotaxis (MCP) protein family.</text>
</comment>
<dbReference type="PANTHER" id="PTHR32089:SF112">
    <property type="entry name" value="LYSOZYME-LIKE PROTEIN-RELATED"/>
    <property type="match status" value="1"/>
</dbReference>
<dbReference type="SUPFAM" id="SSF55785">
    <property type="entry name" value="PYP-like sensor domain (PAS domain)"/>
    <property type="match status" value="1"/>
</dbReference>
<keyword evidence="5" id="KW-0812">Transmembrane</keyword>
<dbReference type="InterPro" id="IPR013655">
    <property type="entry name" value="PAS_fold_3"/>
</dbReference>
<feature type="domain" description="Methyl-accepting transducer" evidence="6">
    <location>
        <begin position="250"/>
        <end position="486"/>
    </location>
</feature>
<keyword evidence="5" id="KW-1133">Transmembrane helix</keyword>
<evidence type="ECO:0000259" key="6">
    <source>
        <dbReference type="PROSITE" id="PS50111"/>
    </source>
</evidence>
<keyword evidence="5" id="KW-0472">Membrane</keyword>
<reference evidence="8" key="1">
    <citation type="submission" date="2022-06" db="EMBL/GenBank/DDBJ databases">
        <title>Alkalimarinus sp. nov., isolated from gut of a Alitta virens.</title>
        <authorList>
            <person name="Yang A.I."/>
            <person name="Shin N.-R."/>
        </authorList>
    </citation>
    <scope>NUCLEOTIDE SEQUENCE</scope>
    <source>
        <strain evidence="8">A2M4</strain>
    </source>
</reference>
<dbReference type="SMART" id="SM00283">
    <property type="entry name" value="MA"/>
    <property type="match status" value="1"/>
</dbReference>
<comment type="subcellular location">
    <subcellularLocation>
        <location evidence="1">Membrane</location>
    </subcellularLocation>
</comment>
<dbReference type="PANTHER" id="PTHR32089">
    <property type="entry name" value="METHYL-ACCEPTING CHEMOTAXIS PROTEIN MCPB"/>
    <property type="match status" value="1"/>
</dbReference>
<dbReference type="PRINTS" id="PR00260">
    <property type="entry name" value="CHEMTRNSDUCR"/>
</dbReference>
<dbReference type="SUPFAM" id="SSF58104">
    <property type="entry name" value="Methyl-accepting chemotaxis protein (MCP) signaling domain"/>
    <property type="match status" value="1"/>
</dbReference>
<dbReference type="InterPro" id="IPR004089">
    <property type="entry name" value="MCPsignal_dom"/>
</dbReference>
<organism evidence="8 9">
    <name type="scientific">Alkalimarinus alittae</name>
    <dbReference type="NCBI Taxonomy" id="2961619"/>
    <lineage>
        <taxon>Bacteria</taxon>
        <taxon>Pseudomonadati</taxon>
        <taxon>Pseudomonadota</taxon>
        <taxon>Gammaproteobacteria</taxon>
        <taxon>Alteromonadales</taxon>
        <taxon>Alteromonadaceae</taxon>
        <taxon>Alkalimarinus</taxon>
    </lineage>
</organism>
<evidence type="ECO:0000256" key="2">
    <source>
        <dbReference type="ARBA" id="ARBA00023224"/>
    </source>
</evidence>
<dbReference type="InterPro" id="IPR000014">
    <property type="entry name" value="PAS"/>
</dbReference>
<evidence type="ECO:0000256" key="5">
    <source>
        <dbReference type="SAM" id="Phobius"/>
    </source>
</evidence>
<dbReference type="Gene3D" id="3.30.450.20">
    <property type="entry name" value="PAS domain"/>
    <property type="match status" value="1"/>
</dbReference>
<feature type="domain" description="PAS" evidence="7">
    <location>
        <begin position="21"/>
        <end position="76"/>
    </location>
</feature>
<evidence type="ECO:0000256" key="3">
    <source>
        <dbReference type="ARBA" id="ARBA00029447"/>
    </source>
</evidence>
<accession>A0ABY6MXT3</accession>
<dbReference type="InterPro" id="IPR004090">
    <property type="entry name" value="Chemotax_Me-accpt_rcpt"/>
</dbReference>